<dbReference type="AlphaFoldDB" id="A0A3N5A2Q1"/>
<name>A0A3N5A2Q1_9MICO</name>
<dbReference type="EMBL" id="RKRA01000001">
    <property type="protein sequence ID" value="RPF27605.1"/>
    <property type="molecule type" value="Genomic_DNA"/>
</dbReference>
<gene>
    <name evidence="2" type="ORF">EDD32_2093</name>
</gene>
<evidence type="ECO:0000256" key="1">
    <source>
        <dbReference type="SAM" id="Phobius"/>
    </source>
</evidence>
<protein>
    <submittedName>
        <fullName evidence="2">Uncharacterized protein</fullName>
    </submittedName>
</protein>
<organism evidence="2 3">
    <name type="scientific">Georgenia muralis</name>
    <dbReference type="NCBI Taxonomy" id="154117"/>
    <lineage>
        <taxon>Bacteria</taxon>
        <taxon>Bacillati</taxon>
        <taxon>Actinomycetota</taxon>
        <taxon>Actinomycetes</taxon>
        <taxon>Micrococcales</taxon>
        <taxon>Bogoriellaceae</taxon>
        <taxon>Georgenia</taxon>
    </lineage>
</organism>
<feature type="transmembrane region" description="Helical" evidence="1">
    <location>
        <begin position="20"/>
        <end position="39"/>
    </location>
</feature>
<dbReference type="OrthoDB" id="5149784at2"/>
<dbReference type="RefSeq" id="WP_123917267.1">
    <property type="nucleotide sequence ID" value="NZ_RKRA01000001.1"/>
</dbReference>
<keyword evidence="1" id="KW-0812">Transmembrane</keyword>
<keyword evidence="1" id="KW-1133">Transmembrane helix</keyword>
<evidence type="ECO:0000313" key="2">
    <source>
        <dbReference type="EMBL" id="RPF27605.1"/>
    </source>
</evidence>
<sequence>MAAARPPEQTDADRARAMGWVRAFGATLLLGVGLGVVALPWPYPLLSGVICLAALVLGVVALARLRRARAGRALRPALVAALVLAGVLSATSLTQAVFWDEYDRYGRCVRSALTEQAQDRCRAQLENALGDRLGVG</sequence>
<feature type="transmembrane region" description="Helical" evidence="1">
    <location>
        <begin position="77"/>
        <end position="99"/>
    </location>
</feature>
<reference evidence="2 3" key="1">
    <citation type="submission" date="2018-11" db="EMBL/GenBank/DDBJ databases">
        <title>Sequencing the genomes of 1000 actinobacteria strains.</title>
        <authorList>
            <person name="Klenk H.-P."/>
        </authorList>
    </citation>
    <scope>NUCLEOTIDE SEQUENCE [LARGE SCALE GENOMIC DNA]</scope>
    <source>
        <strain evidence="2 3">DSM 14418</strain>
    </source>
</reference>
<feature type="transmembrane region" description="Helical" evidence="1">
    <location>
        <begin position="45"/>
        <end position="65"/>
    </location>
</feature>
<keyword evidence="1" id="KW-0472">Membrane</keyword>
<accession>A0A3N5A2Q1</accession>
<comment type="caution">
    <text evidence="2">The sequence shown here is derived from an EMBL/GenBank/DDBJ whole genome shotgun (WGS) entry which is preliminary data.</text>
</comment>
<proteinExistence type="predicted"/>
<evidence type="ECO:0000313" key="3">
    <source>
        <dbReference type="Proteomes" id="UP000280726"/>
    </source>
</evidence>
<dbReference type="Proteomes" id="UP000280726">
    <property type="component" value="Unassembled WGS sequence"/>
</dbReference>
<keyword evidence="3" id="KW-1185">Reference proteome</keyword>